<protein>
    <recommendedName>
        <fullName evidence="2">Aminoglycoside phosphotransferase domain-containing protein</fullName>
    </recommendedName>
</protein>
<evidence type="ECO:0000313" key="4">
    <source>
        <dbReference type="Proteomes" id="UP000290365"/>
    </source>
</evidence>
<dbReference type="InterPro" id="IPR050249">
    <property type="entry name" value="Pseudomonas-type_ThrB"/>
</dbReference>
<comment type="similarity">
    <text evidence="1">Belongs to the pseudomonas-type ThrB family.</text>
</comment>
<dbReference type="PANTHER" id="PTHR21064">
    <property type="entry name" value="AMINOGLYCOSIDE PHOSPHOTRANSFERASE DOMAIN-CONTAINING PROTEIN-RELATED"/>
    <property type="match status" value="1"/>
</dbReference>
<gene>
    <name evidence="3" type="ORF">EPA93_17345</name>
</gene>
<name>A0A4P6JR50_KTERU</name>
<accession>A0A4P6JR50</accession>
<dbReference type="Gene3D" id="3.90.1200.10">
    <property type="match status" value="1"/>
</dbReference>
<dbReference type="PANTHER" id="PTHR21064:SF6">
    <property type="entry name" value="AMINOGLYCOSIDE PHOSPHOTRANSFERASE DOMAIN-CONTAINING PROTEIN"/>
    <property type="match status" value="1"/>
</dbReference>
<dbReference type="KEGG" id="kbs:EPA93_17345"/>
<dbReference type="GO" id="GO:0009088">
    <property type="term" value="P:threonine biosynthetic process"/>
    <property type="evidence" value="ECO:0007669"/>
    <property type="project" value="TreeGrafter"/>
</dbReference>
<dbReference type="Pfam" id="PF01636">
    <property type="entry name" value="APH"/>
    <property type="match status" value="1"/>
</dbReference>
<dbReference type="OrthoDB" id="9800774at2"/>
<feature type="domain" description="Aminoglycoside phosphotransferase" evidence="2">
    <location>
        <begin position="46"/>
        <end position="273"/>
    </location>
</feature>
<dbReference type="InterPro" id="IPR011009">
    <property type="entry name" value="Kinase-like_dom_sf"/>
</dbReference>
<dbReference type="GO" id="GO:0004413">
    <property type="term" value="F:homoserine kinase activity"/>
    <property type="evidence" value="ECO:0007669"/>
    <property type="project" value="TreeGrafter"/>
</dbReference>
<dbReference type="Gene3D" id="3.30.200.20">
    <property type="entry name" value="Phosphorylase Kinase, domain 1"/>
    <property type="match status" value="1"/>
</dbReference>
<proteinExistence type="inferred from homology"/>
<sequence>MNAPEKSAQQKDSGRMRADELMTIVTQAYPVEPISTCEVLRLHPHQNSTYVLRTTNGASYLLRLYGRHWRSHPRICYEISLLNHLAEKGVAVSTPLQRTDGQFFAPLLPGKDERYFALFTSAPGELCTGGSLREYHAGSHFGRAVAHVHTASDDFTCRWEPLLHDLDYLLYEPLAHLSPWFQHRPHDLEYLYALTERIEKALTPLMEAGLNWGVCHGDLPSGNAHITSKGLVTFFDFDGCGMGWRAAELSQILEGAAWRNEPAIWSHFLEGYQEVRPLHASDMQAIPWFVATGPIWFLGTWAQEATLGFSDALPDEQVDTMLGFLHQWEERHFNE</sequence>
<reference evidence="3 4" key="1">
    <citation type="submission" date="2019-01" db="EMBL/GenBank/DDBJ databases">
        <title>Ktedonosporobacter rubrisoli SCAWS-G2.</title>
        <authorList>
            <person name="Huang Y."/>
            <person name="Yan B."/>
        </authorList>
    </citation>
    <scope>NUCLEOTIDE SEQUENCE [LARGE SCALE GENOMIC DNA]</scope>
    <source>
        <strain evidence="3 4">SCAWS-G2</strain>
    </source>
</reference>
<dbReference type="InterPro" id="IPR002575">
    <property type="entry name" value="Aminoglycoside_PTrfase"/>
</dbReference>
<dbReference type="AlphaFoldDB" id="A0A4P6JR50"/>
<evidence type="ECO:0000259" key="2">
    <source>
        <dbReference type="Pfam" id="PF01636"/>
    </source>
</evidence>
<evidence type="ECO:0000313" key="3">
    <source>
        <dbReference type="EMBL" id="QBD77662.1"/>
    </source>
</evidence>
<keyword evidence="4" id="KW-1185">Reference proteome</keyword>
<organism evidence="3 4">
    <name type="scientific">Ktedonosporobacter rubrisoli</name>
    <dbReference type="NCBI Taxonomy" id="2509675"/>
    <lineage>
        <taxon>Bacteria</taxon>
        <taxon>Bacillati</taxon>
        <taxon>Chloroflexota</taxon>
        <taxon>Ktedonobacteria</taxon>
        <taxon>Ktedonobacterales</taxon>
        <taxon>Ktedonosporobacteraceae</taxon>
        <taxon>Ktedonosporobacter</taxon>
    </lineage>
</organism>
<dbReference type="SUPFAM" id="SSF56112">
    <property type="entry name" value="Protein kinase-like (PK-like)"/>
    <property type="match status" value="1"/>
</dbReference>
<evidence type="ECO:0000256" key="1">
    <source>
        <dbReference type="ARBA" id="ARBA00038240"/>
    </source>
</evidence>
<dbReference type="Proteomes" id="UP000290365">
    <property type="component" value="Chromosome"/>
</dbReference>
<dbReference type="EMBL" id="CP035758">
    <property type="protein sequence ID" value="QBD77662.1"/>
    <property type="molecule type" value="Genomic_DNA"/>
</dbReference>